<organism evidence="2 3">
    <name type="scientific">Nocardia thailandica</name>
    <dbReference type="NCBI Taxonomy" id="257275"/>
    <lineage>
        <taxon>Bacteria</taxon>
        <taxon>Bacillati</taxon>
        <taxon>Actinomycetota</taxon>
        <taxon>Actinomycetes</taxon>
        <taxon>Mycobacteriales</taxon>
        <taxon>Nocardiaceae</taxon>
        <taxon>Nocardia</taxon>
    </lineage>
</organism>
<comment type="caution">
    <text evidence="2">The sequence shown here is derived from an EMBL/GenBank/DDBJ whole genome shotgun (WGS) entry which is preliminary data.</text>
</comment>
<keyword evidence="1" id="KW-1133">Transmembrane helix</keyword>
<keyword evidence="3" id="KW-1185">Reference proteome</keyword>
<feature type="transmembrane region" description="Helical" evidence="1">
    <location>
        <begin position="37"/>
        <end position="56"/>
    </location>
</feature>
<proteinExistence type="predicted"/>
<evidence type="ECO:0000313" key="3">
    <source>
        <dbReference type="Proteomes" id="UP001601444"/>
    </source>
</evidence>
<dbReference type="EMBL" id="JBIAMX010000013">
    <property type="protein sequence ID" value="MFF0545346.1"/>
    <property type="molecule type" value="Genomic_DNA"/>
</dbReference>
<keyword evidence="1" id="KW-0472">Membrane</keyword>
<dbReference type="Proteomes" id="UP001601444">
    <property type="component" value="Unassembled WGS sequence"/>
</dbReference>
<reference evidence="2 3" key="1">
    <citation type="submission" date="2024-10" db="EMBL/GenBank/DDBJ databases">
        <title>The Natural Products Discovery Center: Release of the First 8490 Sequenced Strains for Exploring Actinobacteria Biosynthetic Diversity.</title>
        <authorList>
            <person name="Kalkreuter E."/>
            <person name="Kautsar S.A."/>
            <person name="Yang D."/>
            <person name="Bader C.D."/>
            <person name="Teijaro C.N."/>
            <person name="Fluegel L."/>
            <person name="Davis C.M."/>
            <person name="Simpson J.R."/>
            <person name="Lauterbach L."/>
            <person name="Steele A.D."/>
            <person name="Gui C."/>
            <person name="Meng S."/>
            <person name="Li G."/>
            <person name="Viehrig K."/>
            <person name="Ye F."/>
            <person name="Su P."/>
            <person name="Kiefer A.F."/>
            <person name="Nichols A."/>
            <person name="Cepeda A.J."/>
            <person name="Yan W."/>
            <person name="Fan B."/>
            <person name="Jiang Y."/>
            <person name="Adhikari A."/>
            <person name="Zheng C.-J."/>
            <person name="Schuster L."/>
            <person name="Cowan T.M."/>
            <person name="Smanski M.J."/>
            <person name="Chevrette M.G."/>
            <person name="De Carvalho L.P.S."/>
            <person name="Shen B."/>
        </authorList>
    </citation>
    <scope>NUCLEOTIDE SEQUENCE [LARGE SCALE GENOMIC DNA]</scope>
    <source>
        <strain evidence="2 3">NPDC004045</strain>
    </source>
</reference>
<sequence length="76" mass="7868">MGRVPGLGIADLSPTHLLGNSPLNGIFGTGFLPPWQHAPALLIFPLAALILALLPATGKWCGTTPPPPGFPGSYRQ</sequence>
<name>A0ABW6PSE4_9NOCA</name>
<dbReference type="RefSeq" id="WP_387701796.1">
    <property type="nucleotide sequence ID" value="NZ_JBIAMX010000013.1"/>
</dbReference>
<evidence type="ECO:0000313" key="2">
    <source>
        <dbReference type="EMBL" id="MFF0545346.1"/>
    </source>
</evidence>
<protein>
    <submittedName>
        <fullName evidence="2">Uncharacterized protein</fullName>
    </submittedName>
</protein>
<keyword evidence="1" id="KW-0812">Transmembrane</keyword>
<evidence type="ECO:0000256" key="1">
    <source>
        <dbReference type="SAM" id="Phobius"/>
    </source>
</evidence>
<accession>A0ABW6PSE4</accession>
<gene>
    <name evidence="2" type="ORF">ACFYTF_21165</name>
</gene>